<dbReference type="EMBL" id="JAGVRK010000001">
    <property type="protein sequence ID" value="MBS2969603.1"/>
    <property type="molecule type" value="Genomic_DNA"/>
</dbReference>
<keyword evidence="3" id="KW-1185">Reference proteome</keyword>
<evidence type="ECO:0000313" key="3">
    <source>
        <dbReference type="Proteomes" id="UP000682403"/>
    </source>
</evidence>
<gene>
    <name evidence="2" type="ORF">J9317_12590</name>
</gene>
<accession>A0ABS5LGH2</accession>
<evidence type="ECO:0000313" key="2">
    <source>
        <dbReference type="EMBL" id="MBS2969603.1"/>
    </source>
</evidence>
<dbReference type="Pfam" id="PF11085">
    <property type="entry name" value="YqhR"/>
    <property type="match status" value="1"/>
</dbReference>
<evidence type="ECO:0000256" key="1">
    <source>
        <dbReference type="SAM" id="Phobius"/>
    </source>
</evidence>
<dbReference type="Proteomes" id="UP000682403">
    <property type="component" value="Unassembled WGS sequence"/>
</dbReference>
<reference evidence="2 3" key="1">
    <citation type="submission" date="2021-04" db="EMBL/GenBank/DDBJ databases">
        <title>Metabacillus sp. strain KIGAM252 whole genome sequence.</title>
        <authorList>
            <person name="Seo M.-J."/>
            <person name="Cho E.-S."/>
            <person name="Hwang C.Y."/>
            <person name="Yoon D.J."/>
        </authorList>
    </citation>
    <scope>NUCLEOTIDE SEQUENCE [LARGE SCALE GENOMIC DNA]</scope>
    <source>
        <strain evidence="2 3">KIGAM252</strain>
    </source>
</reference>
<sequence>MNNQNSGTEKKGPTAASILGRVAACGFAGGLIWSVMAFIASYFKLSEVSPNMILQPVSAGAWKDGTAGNIVSICLISVISIGVAFVYYAILRKIHSIWAGIGFGIALWAFVFLLITPLFPVLKPITDLNSNTVVTTLCVYILYGTFVGYSISYDYSEVMKETKSKPSKSLEENS</sequence>
<evidence type="ECO:0008006" key="4">
    <source>
        <dbReference type="Google" id="ProtNLM"/>
    </source>
</evidence>
<comment type="caution">
    <text evidence="2">The sequence shown here is derived from an EMBL/GenBank/DDBJ whole genome shotgun (WGS) entry which is preliminary data.</text>
</comment>
<keyword evidence="1" id="KW-0472">Membrane</keyword>
<keyword evidence="1" id="KW-0812">Transmembrane</keyword>
<feature type="transmembrane region" description="Helical" evidence="1">
    <location>
        <begin position="70"/>
        <end position="90"/>
    </location>
</feature>
<organism evidence="2 3">
    <name type="scientific">Metabacillus flavus</name>
    <dbReference type="NCBI Taxonomy" id="2823519"/>
    <lineage>
        <taxon>Bacteria</taxon>
        <taxon>Bacillati</taxon>
        <taxon>Bacillota</taxon>
        <taxon>Bacilli</taxon>
        <taxon>Bacillales</taxon>
        <taxon>Bacillaceae</taxon>
        <taxon>Metabacillus</taxon>
    </lineage>
</organism>
<protein>
    <recommendedName>
        <fullName evidence="4">Membrane protein YqhR</fullName>
    </recommendedName>
</protein>
<feature type="transmembrane region" description="Helical" evidence="1">
    <location>
        <begin position="21"/>
        <end position="43"/>
    </location>
</feature>
<dbReference type="RefSeq" id="WP_211559102.1">
    <property type="nucleotide sequence ID" value="NZ_JAGVRK010000001.1"/>
</dbReference>
<feature type="transmembrane region" description="Helical" evidence="1">
    <location>
        <begin position="133"/>
        <end position="155"/>
    </location>
</feature>
<dbReference type="InterPro" id="IPR024563">
    <property type="entry name" value="YqhR"/>
</dbReference>
<name>A0ABS5LGH2_9BACI</name>
<keyword evidence="1" id="KW-1133">Transmembrane helix</keyword>
<feature type="transmembrane region" description="Helical" evidence="1">
    <location>
        <begin position="97"/>
        <end position="121"/>
    </location>
</feature>
<proteinExistence type="predicted"/>